<protein>
    <submittedName>
        <fullName evidence="10">Two-component system, NtrC family, nitrogen regulation response regulator GlnG</fullName>
    </submittedName>
</protein>
<dbReference type="SMART" id="SM00382">
    <property type="entry name" value="AAA"/>
    <property type="match status" value="1"/>
</dbReference>
<evidence type="ECO:0000256" key="5">
    <source>
        <dbReference type="ARBA" id="ARBA00023015"/>
    </source>
</evidence>
<evidence type="ECO:0000256" key="3">
    <source>
        <dbReference type="ARBA" id="ARBA00022840"/>
    </source>
</evidence>
<dbReference type="Pfam" id="PF25601">
    <property type="entry name" value="AAA_lid_14"/>
    <property type="match status" value="1"/>
</dbReference>
<dbReference type="OrthoDB" id="9804019at2"/>
<dbReference type="CDD" id="cd00009">
    <property type="entry name" value="AAA"/>
    <property type="match status" value="1"/>
</dbReference>
<dbReference type="PROSITE" id="PS00675">
    <property type="entry name" value="SIGMA54_INTERACT_1"/>
    <property type="match status" value="1"/>
</dbReference>
<dbReference type="InterPro" id="IPR003593">
    <property type="entry name" value="AAA+_ATPase"/>
</dbReference>
<dbReference type="PROSITE" id="PS50045">
    <property type="entry name" value="SIGMA54_INTERACT_4"/>
    <property type="match status" value="1"/>
</dbReference>
<dbReference type="InterPro" id="IPR011006">
    <property type="entry name" value="CheY-like_superfamily"/>
</dbReference>
<dbReference type="Pfam" id="PF02954">
    <property type="entry name" value="HTH_8"/>
    <property type="match status" value="1"/>
</dbReference>
<evidence type="ECO:0000313" key="10">
    <source>
        <dbReference type="EMBL" id="SMC71143.1"/>
    </source>
</evidence>
<keyword evidence="5" id="KW-0805">Transcription regulation</keyword>
<evidence type="ECO:0000259" key="8">
    <source>
        <dbReference type="PROSITE" id="PS50045"/>
    </source>
</evidence>
<keyword evidence="11" id="KW-1185">Reference proteome</keyword>
<dbReference type="PANTHER" id="PTHR32071">
    <property type="entry name" value="TRANSCRIPTIONAL REGULATORY PROTEIN"/>
    <property type="match status" value="1"/>
</dbReference>
<dbReference type="SUPFAM" id="SSF52540">
    <property type="entry name" value="P-loop containing nucleoside triphosphate hydrolases"/>
    <property type="match status" value="1"/>
</dbReference>
<dbReference type="Gene3D" id="1.10.8.60">
    <property type="match status" value="1"/>
</dbReference>
<dbReference type="Pfam" id="PF00072">
    <property type="entry name" value="Response_reg"/>
    <property type="match status" value="1"/>
</dbReference>
<dbReference type="Gene3D" id="3.40.50.2300">
    <property type="match status" value="1"/>
</dbReference>
<dbReference type="PROSITE" id="PS50110">
    <property type="entry name" value="RESPONSE_REGULATORY"/>
    <property type="match status" value="1"/>
</dbReference>
<feature type="modified residue" description="4-aspartylphosphate" evidence="7">
    <location>
        <position position="56"/>
    </location>
</feature>
<dbReference type="InterPro" id="IPR009057">
    <property type="entry name" value="Homeodomain-like_sf"/>
</dbReference>
<dbReference type="FunFam" id="3.40.50.300:FF:000006">
    <property type="entry name" value="DNA-binding transcriptional regulator NtrC"/>
    <property type="match status" value="1"/>
</dbReference>
<evidence type="ECO:0000256" key="2">
    <source>
        <dbReference type="ARBA" id="ARBA00022741"/>
    </source>
</evidence>
<accession>A0A1W2BDN8</accession>
<dbReference type="InterPro" id="IPR027417">
    <property type="entry name" value="P-loop_NTPase"/>
</dbReference>
<reference evidence="10 11" key="1">
    <citation type="submission" date="2017-04" db="EMBL/GenBank/DDBJ databases">
        <authorList>
            <person name="Afonso C.L."/>
            <person name="Miller P.J."/>
            <person name="Scott M.A."/>
            <person name="Spackman E."/>
            <person name="Goraichik I."/>
            <person name="Dimitrov K.M."/>
            <person name="Suarez D.L."/>
            <person name="Swayne D.E."/>
        </authorList>
    </citation>
    <scope>NUCLEOTIDE SEQUENCE [LARGE SCALE GENOMIC DNA]</scope>
    <source>
        <strain evidence="10 11">DSM 3385</strain>
    </source>
</reference>
<evidence type="ECO:0000259" key="9">
    <source>
        <dbReference type="PROSITE" id="PS50110"/>
    </source>
</evidence>
<dbReference type="SUPFAM" id="SSF46689">
    <property type="entry name" value="Homeodomain-like"/>
    <property type="match status" value="1"/>
</dbReference>
<keyword evidence="2" id="KW-0547">Nucleotide-binding</keyword>
<dbReference type="Proteomes" id="UP000192418">
    <property type="component" value="Unassembled WGS sequence"/>
</dbReference>
<dbReference type="GO" id="GO:0043565">
    <property type="term" value="F:sequence-specific DNA binding"/>
    <property type="evidence" value="ECO:0007669"/>
    <property type="project" value="InterPro"/>
</dbReference>
<evidence type="ECO:0000256" key="1">
    <source>
        <dbReference type="ARBA" id="ARBA00022553"/>
    </source>
</evidence>
<dbReference type="SUPFAM" id="SSF52172">
    <property type="entry name" value="CheY-like"/>
    <property type="match status" value="1"/>
</dbReference>
<dbReference type="InterPro" id="IPR002078">
    <property type="entry name" value="Sigma_54_int"/>
</dbReference>
<sequence>MDLKTAKILIVDDEPDICRLLCRLVESEGYTTITAHDGKEALEKIRQYTPDVVLSDLKMPHMNGLEVLNKSKGIDPDLPVILITAFADVHGAVEAMRLGAHDYLSKPFDHNEVVRVLQRACQERRLKNKIKQLSLQLDQRVHLRKLMGHSEQVGDLLMQINRVAKSDFSVIIQGETGSGKELVSTAIYQASNRSHGPFIALDCGAITETLLESELFGHEKGSFTGAMQQKMGKFEAANDGTLFLDEIFNMSMGSQAKLLRALQERRIYRVGGTTPIPVNVRILAATNRDLETCSPDVFRKDLFFRLNDFIIRIPPLRERPDDIPYLSKRFLDSTNVMLQKNIKGFSSDAMNRLITYQWPGNVRQLKSTVRRAVLMADEEITEKHLDLNDMPQQEMAGIMPEQDLPSWEGRPLKEIIKQNTSILEKKILTKILQQVGGNKAKAARRLKIDYKTIHTKLKNYGISINGD</sequence>
<dbReference type="SMART" id="SM00448">
    <property type="entry name" value="REC"/>
    <property type="match status" value="1"/>
</dbReference>
<feature type="domain" description="Sigma-54 factor interaction" evidence="8">
    <location>
        <begin position="146"/>
        <end position="374"/>
    </location>
</feature>
<feature type="domain" description="Response regulatory" evidence="9">
    <location>
        <begin position="7"/>
        <end position="121"/>
    </location>
</feature>
<keyword evidence="6" id="KW-0804">Transcription</keyword>
<dbReference type="InterPro" id="IPR001789">
    <property type="entry name" value="Sig_transdc_resp-reg_receiver"/>
</dbReference>
<dbReference type="Gene3D" id="3.40.50.300">
    <property type="entry name" value="P-loop containing nucleotide triphosphate hydrolases"/>
    <property type="match status" value="1"/>
</dbReference>
<keyword evidence="4" id="KW-0902">Two-component regulatory system</keyword>
<dbReference type="Pfam" id="PF00158">
    <property type="entry name" value="Sigma54_activat"/>
    <property type="match status" value="1"/>
</dbReference>
<dbReference type="InterPro" id="IPR025662">
    <property type="entry name" value="Sigma_54_int_dom_ATP-bd_1"/>
</dbReference>
<dbReference type="GO" id="GO:0005524">
    <property type="term" value="F:ATP binding"/>
    <property type="evidence" value="ECO:0007669"/>
    <property type="project" value="UniProtKB-KW"/>
</dbReference>
<proteinExistence type="predicted"/>
<evidence type="ECO:0000313" key="11">
    <source>
        <dbReference type="Proteomes" id="UP000192418"/>
    </source>
</evidence>
<dbReference type="PRINTS" id="PR01590">
    <property type="entry name" value="HTHFIS"/>
</dbReference>
<gene>
    <name evidence="10" type="ORF">SAMN02746065_10819</name>
</gene>
<evidence type="ECO:0000256" key="4">
    <source>
        <dbReference type="ARBA" id="ARBA00023012"/>
    </source>
</evidence>
<dbReference type="EMBL" id="FWXY01000008">
    <property type="protein sequence ID" value="SMC71143.1"/>
    <property type="molecule type" value="Genomic_DNA"/>
</dbReference>
<keyword evidence="1 7" id="KW-0597">Phosphoprotein</keyword>
<evidence type="ECO:0000256" key="6">
    <source>
        <dbReference type="ARBA" id="ARBA00023163"/>
    </source>
</evidence>
<organism evidence="10 11">
    <name type="scientific">Desulfocicer vacuolatum DSM 3385</name>
    <dbReference type="NCBI Taxonomy" id="1121400"/>
    <lineage>
        <taxon>Bacteria</taxon>
        <taxon>Pseudomonadati</taxon>
        <taxon>Thermodesulfobacteriota</taxon>
        <taxon>Desulfobacteria</taxon>
        <taxon>Desulfobacterales</taxon>
        <taxon>Desulfobacteraceae</taxon>
        <taxon>Desulfocicer</taxon>
    </lineage>
</organism>
<dbReference type="Gene3D" id="1.10.10.60">
    <property type="entry name" value="Homeodomain-like"/>
    <property type="match status" value="1"/>
</dbReference>
<evidence type="ECO:0000256" key="7">
    <source>
        <dbReference type="PROSITE-ProRule" id="PRU00169"/>
    </source>
</evidence>
<dbReference type="AlphaFoldDB" id="A0A1W2BDN8"/>
<dbReference type="GO" id="GO:0006355">
    <property type="term" value="P:regulation of DNA-templated transcription"/>
    <property type="evidence" value="ECO:0007669"/>
    <property type="project" value="InterPro"/>
</dbReference>
<name>A0A1W2BDN8_9BACT</name>
<dbReference type="FunFam" id="3.40.50.2300:FF:000018">
    <property type="entry name" value="DNA-binding transcriptional regulator NtrC"/>
    <property type="match status" value="1"/>
</dbReference>
<dbReference type="PANTHER" id="PTHR32071:SF113">
    <property type="entry name" value="ALGINATE BIOSYNTHESIS TRANSCRIPTIONAL REGULATORY PROTEIN ALGB"/>
    <property type="match status" value="1"/>
</dbReference>
<dbReference type="GO" id="GO:0000160">
    <property type="term" value="P:phosphorelay signal transduction system"/>
    <property type="evidence" value="ECO:0007669"/>
    <property type="project" value="UniProtKB-KW"/>
</dbReference>
<dbReference type="RefSeq" id="WP_084068420.1">
    <property type="nucleotide sequence ID" value="NZ_FWXY01000008.1"/>
</dbReference>
<dbReference type="InterPro" id="IPR002197">
    <property type="entry name" value="HTH_Fis"/>
</dbReference>
<dbReference type="STRING" id="1121400.SAMN02746065_10819"/>
<dbReference type="InterPro" id="IPR058031">
    <property type="entry name" value="AAA_lid_NorR"/>
</dbReference>
<keyword evidence="3" id="KW-0067">ATP-binding</keyword>